<dbReference type="InterPro" id="IPR010559">
    <property type="entry name" value="Sig_transdc_His_kin_internal"/>
</dbReference>
<name>A0ABW1IS94_9BACL</name>
<evidence type="ECO:0000256" key="1">
    <source>
        <dbReference type="ARBA" id="ARBA00004651"/>
    </source>
</evidence>
<dbReference type="EMBL" id="JBHSQV010000172">
    <property type="protein sequence ID" value="MFC5987879.1"/>
    <property type="molecule type" value="Genomic_DNA"/>
</dbReference>
<dbReference type="InterPro" id="IPR036890">
    <property type="entry name" value="HATPase_C_sf"/>
</dbReference>
<dbReference type="PANTHER" id="PTHR34220">
    <property type="entry name" value="SENSOR HISTIDINE KINASE YPDA"/>
    <property type="match status" value="1"/>
</dbReference>
<dbReference type="Gene3D" id="1.10.8.500">
    <property type="entry name" value="HAMP domain in histidine kinase"/>
    <property type="match status" value="1"/>
</dbReference>
<dbReference type="Gene3D" id="3.30.565.10">
    <property type="entry name" value="Histidine kinase-like ATPase, C-terminal domain"/>
    <property type="match status" value="1"/>
</dbReference>
<keyword evidence="2" id="KW-1003">Cell membrane</keyword>
<dbReference type="GO" id="GO:0004673">
    <property type="term" value="F:protein histidine kinase activity"/>
    <property type="evidence" value="ECO:0007669"/>
    <property type="project" value="UniProtKB-EC"/>
</dbReference>
<evidence type="ECO:0000256" key="5">
    <source>
        <dbReference type="ARBA" id="ARBA00022692"/>
    </source>
</evidence>
<evidence type="ECO:0000259" key="11">
    <source>
        <dbReference type="PROSITE" id="PS50885"/>
    </source>
</evidence>
<keyword evidence="5 10" id="KW-0812">Transmembrane</keyword>
<sequence>MGKWKKHFARYSLKHKLIIAFSCFIILPFFLIGWLISWLYVDSNRTMMMEAAVDSNEQIVSSLNGALDPLIRLSMYPVMDQTILNILLKDYGEVEHPLYERQNDFEQVNEMIQNSIMLYSELIDNVVIVDTNKRIVIGRSSLEYMDFHYLQDEFFDEPFVRRITEEKGKHVFIGVHQDLLQSSQAAPVVSVGRAIVDPQSRQTLGMILINVNVEKLNAMSSEVSFTENTRFYLIDENDRVIYSENEEEIGAKAGTILGKETESLHYRDEQKALSSGDTYLISSNSELTGWLAVTVIPKNEMFSFVYVIAAILFIGLFVFLLLSIATAVYLATTITKPLSRLEKRMRRVAAGNMDVAFDDMEAGEIGQISKTVDYMLKQLRELIHEIVNKEEEKRRLEMVALQTQIKPHFMYNTLNVIKWMAKIQGAAGIEEALGAFSSVIKFTTKAEQNEVSIQEEVEFIRNYTKILSFRYFGRFEVAYDIDSEVLQYKTLKFLLQPLVENAVFHGFDEIDYMGHLHIRIYKEADTIYMVVSDNGRGISGADTMSRCIEGQESAIPLNSIGIKNIRKRIELHYGEEYGLSYRSAGEQGTEAVIRIPAVPSEQAGKEV</sequence>
<dbReference type="SUPFAM" id="SSF55874">
    <property type="entry name" value="ATPase domain of HSP90 chaperone/DNA topoisomerase II/histidine kinase"/>
    <property type="match status" value="1"/>
</dbReference>
<keyword evidence="9" id="KW-0175">Coiled coil</keyword>
<comment type="subcellular location">
    <subcellularLocation>
        <location evidence="1">Cell membrane</location>
        <topology evidence="1">Multi-pass membrane protein</topology>
    </subcellularLocation>
</comment>
<gene>
    <name evidence="12" type="ORF">ACFPXP_15845</name>
</gene>
<comment type="caution">
    <text evidence="12">The sequence shown here is derived from an EMBL/GenBank/DDBJ whole genome shotgun (WGS) entry which is preliminary data.</text>
</comment>
<feature type="coiled-coil region" evidence="9">
    <location>
        <begin position="372"/>
        <end position="399"/>
    </location>
</feature>
<keyword evidence="4 12" id="KW-0808">Transferase</keyword>
<dbReference type="Gene3D" id="3.30.450.20">
    <property type="entry name" value="PAS domain"/>
    <property type="match status" value="1"/>
</dbReference>
<evidence type="ECO:0000256" key="10">
    <source>
        <dbReference type="SAM" id="Phobius"/>
    </source>
</evidence>
<dbReference type="PANTHER" id="PTHR34220:SF7">
    <property type="entry name" value="SENSOR HISTIDINE KINASE YPDA"/>
    <property type="match status" value="1"/>
</dbReference>
<reference evidence="13" key="1">
    <citation type="journal article" date="2019" name="Int. J. Syst. Evol. Microbiol.">
        <title>The Global Catalogue of Microorganisms (GCM) 10K type strain sequencing project: providing services to taxonomists for standard genome sequencing and annotation.</title>
        <authorList>
            <consortium name="The Broad Institute Genomics Platform"/>
            <consortium name="The Broad Institute Genome Sequencing Center for Infectious Disease"/>
            <person name="Wu L."/>
            <person name="Ma J."/>
        </authorList>
    </citation>
    <scope>NUCLEOTIDE SEQUENCE [LARGE SCALE GENOMIC DNA]</scope>
    <source>
        <strain evidence="13">CCM 8749</strain>
    </source>
</reference>
<dbReference type="InterPro" id="IPR003660">
    <property type="entry name" value="HAMP_dom"/>
</dbReference>
<dbReference type="InterPro" id="IPR033479">
    <property type="entry name" value="dCache_1"/>
</dbReference>
<keyword evidence="3" id="KW-0597">Phosphoprotein</keyword>
<evidence type="ECO:0000256" key="9">
    <source>
        <dbReference type="SAM" id="Coils"/>
    </source>
</evidence>
<evidence type="ECO:0000256" key="7">
    <source>
        <dbReference type="ARBA" id="ARBA00022989"/>
    </source>
</evidence>
<keyword evidence="8 10" id="KW-0472">Membrane</keyword>
<keyword evidence="7 10" id="KW-1133">Transmembrane helix</keyword>
<feature type="domain" description="HAMP" evidence="11">
    <location>
        <begin position="332"/>
        <end position="384"/>
    </location>
</feature>
<dbReference type="InterPro" id="IPR003594">
    <property type="entry name" value="HATPase_dom"/>
</dbReference>
<dbReference type="InterPro" id="IPR050640">
    <property type="entry name" value="Bact_2-comp_sensor_kinase"/>
</dbReference>
<feature type="transmembrane region" description="Helical" evidence="10">
    <location>
        <begin position="304"/>
        <end position="331"/>
    </location>
</feature>
<evidence type="ECO:0000256" key="6">
    <source>
        <dbReference type="ARBA" id="ARBA00022777"/>
    </source>
</evidence>
<dbReference type="SMART" id="SM00304">
    <property type="entry name" value="HAMP"/>
    <property type="match status" value="1"/>
</dbReference>
<dbReference type="Pfam" id="PF00672">
    <property type="entry name" value="HAMP"/>
    <property type="match status" value="1"/>
</dbReference>
<dbReference type="Pfam" id="PF02743">
    <property type="entry name" value="dCache_1"/>
    <property type="match status" value="1"/>
</dbReference>
<evidence type="ECO:0000256" key="8">
    <source>
        <dbReference type="ARBA" id="ARBA00023136"/>
    </source>
</evidence>
<dbReference type="Pfam" id="PF02518">
    <property type="entry name" value="HATPase_c"/>
    <property type="match status" value="1"/>
</dbReference>
<dbReference type="Pfam" id="PF06580">
    <property type="entry name" value="His_kinase"/>
    <property type="match status" value="1"/>
</dbReference>
<evidence type="ECO:0000256" key="4">
    <source>
        <dbReference type="ARBA" id="ARBA00022679"/>
    </source>
</evidence>
<dbReference type="Proteomes" id="UP001596250">
    <property type="component" value="Unassembled WGS sequence"/>
</dbReference>
<evidence type="ECO:0000256" key="3">
    <source>
        <dbReference type="ARBA" id="ARBA00022553"/>
    </source>
</evidence>
<keyword evidence="6 12" id="KW-0418">Kinase</keyword>
<protein>
    <submittedName>
        <fullName evidence="12">Sensor histidine kinase</fullName>
        <ecNumber evidence="12">2.7.13.3</ecNumber>
    </submittedName>
</protein>
<dbReference type="PROSITE" id="PS50885">
    <property type="entry name" value="HAMP"/>
    <property type="match status" value="1"/>
</dbReference>
<organism evidence="12 13">
    <name type="scientific">Marinicrinis lubricantis</name>
    <dbReference type="NCBI Taxonomy" id="2086470"/>
    <lineage>
        <taxon>Bacteria</taxon>
        <taxon>Bacillati</taxon>
        <taxon>Bacillota</taxon>
        <taxon>Bacilli</taxon>
        <taxon>Bacillales</taxon>
        <taxon>Paenibacillaceae</taxon>
    </lineage>
</organism>
<accession>A0ABW1IS94</accession>
<evidence type="ECO:0000313" key="12">
    <source>
        <dbReference type="EMBL" id="MFC5987879.1"/>
    </source>
</evidence>
<keyword evidence="13" id="KW-1185">Reference proteome</keyword>
<proteinExistence type="predicted"/>
<evidence type="ECO:0000256" key="2">
    <source>
        <dbReference type="ARBA" id="ARBA00022475"/>
    </source>
</evidence>
<dbReference type="EC" id="2.7.13.3" evidence="12"/>
<dbReference type="SUPFAM" id="SSF158472">
    <property type="entry name" value="HAMP domain-like"/>
    <property type="match status" value="1"/>
</dbReference>
<dbReference type="RefSeq" id="WP_379895298.1">
    <property type="nucleotide sequence ID" value="NZ_CBCSCT010000029.1"/>
</dbReference>
<evidence type="ECO:0000313" key="13">
    <source>
        <dbReference type="Proteomes" id="UP001596250"/>
    </source>
</evidence>
<dbReference type="CDD" id="cd06225">
    <property type="entry name" value="HAMP"/>
    <property type="match status" value="1"/>
</dbReference>
<feature type="transmembrane region" description="Helical" evidence="10">
    <location>
        <begin position="17"/>
        <end position="41"/>
    </location>
</feature>